<sequence>MRSFVFFALGFGAAVGTAFSADDSKYTKKHGDWLAIATASAMTDEKVCVAQYSKDSNIIYTSSDKIEIDYSRRGGVDNYQYRFGKSHPSEIAITQSYEKEKISVPVLVLESLDQGRLLIQGATVLKAPINLDVSLKGLKEARADIASKCEMNDMRSIANGAPDWATWQATPSTTPLKK</sequence>
<evidence type="ECO:0000313" key="3">
    <source>
        <dbReference type="Proteomes" id="UP000562492"/>
    </source>
</evidence>
<comment type="caution">
    <text evidence="2">The sequence shown here is derived from an EMBL/GenBank/DDBJ whole genome shotgun (WGS) entry which is preliminary data.</text>
</comment>
<accession>A0ABR6RK79</accession>
<dbReference type="Proteomes" id="UP000562492">
    <property type="component" value="Unassembled WGS sequence"/>
</dbReference>
<proteinExistence type="predicted"/>
<feature type="signal peptide" evidence="1">
    <location>
        <begin position="1"/>
        <end position="20"/>
    </location>
</feature>
<dbReference type="RefSeq" id="WP_184711123.1">
    <property type="nucleotide sequence ID" value="NZ_JACHKZ010000033.1"/>
</dbReference>
<organism evidence="2 3">
    <name type="scientific">Comamonas odontotermitis</name>
    <dbReference type="NCBI Taxonomy" id="379895"/>
    <lineage>
        <taxon>Bacteria</taxon>
        <taxon>Pseudomonadati</taxon>
        <taxon>Pseudomonadota</taxon>
        <taxon>Betaproteobacteria</taxon>
        <taxon>Burkholderiales</taxon>
        <taxon>Comamonadaceae</taxon>
        <taxon>Comamonas</taxon>
    </lineage>
</organism>
<dbReference type="EMBL" id="JACHKZ010000033">
    <property type="protein sequence ID" value="MBB6579584.1"/>
    <property type="molecule type" value="Genomic_DNA"/>
</dbReference>
<feature type="chain" id="PRO_5046225406" evidence="1">
    <location>
        <begin position="21"/>
        <end position="178"/>
    </location>
</feature>
<reference evidence="2 3" key="1">
    <citation type="submission" date="2020-08" db="EMBL/GenBank/DDBJ databases">
        <title>Functional genomics of gut bacteria from endangered species of beetles.</title>
        <authorList>
            <person name="Carlos-Shanley C."/>
        </authorList>
    </citation>
    <scope>NUCLEOTIDE SEQUENCE [LARGE SCALE GENOMIC DNA]</scope>
    <source>
        <strain evidence="2 3">S00124</strain>
    </source>
</reference>
<gene>
    <name evidence="2" type="ORF">HNP33_003698</name>
</gene>
<protein>
    <submittedName>
        <fullName evidence="2">Uncharacterized protein</fullName>
    </submittedName>
</protein>
<keyword evidence="1" id="KW-0732">Signal</keyword>
<evidence type="ECO:0000256" key="1">
    <source>
        <dbReference type="SAM" id="SignalP"/>
    </source>
</evidence>
<name>A0ABR6RK79_9BURK</name>
<evidence type="ECO:0000313" key="2">
    <source>
        <dbReference type="EMBL" id="MBB6579584.1"/>
    </source>
</evidence>
<keyword evidence="3" id="KW-1185">Reference proteome</keyword>